<accession>A0A2K3KU67</accession>
<dbReference type="Proteomes" id="UP000236291">
    <property type="component" value="Unassembled WGS sequence"/>
</dbReference>
<dbReference type="EMBL" id="ASHM01258528">
    <property type="protein sequence ID" value="PNX69820.1"/>
    <property type="molecule type" value="Genomic_DNA"/>
</dbReference>
<reference evidence="2 3" key="2">
    <citation type="journal article" date="2017" name="Front. Plant Sci.">
        <title>Gene Classification and Mining of Molecular Markers Useful in Red Clover (Trifolium pratense) Breeding.</title>
        <authorList>
            <person name="Istvanek J."/>
            <person name="Dluhosova J."/>
            <person name="Dluhos P."/>
            <person name="Patkova L."/>
            <person name="Nedelnik J."/>
            <person name="Repkova J."/>
        </authorList>
    </citation>
    <scope>NUCLEOTIDE SEQUENCE [LARGE SCALE GENOMIC DNA]</scope>
    <source>
        <strain evidence="3">cv. Tatra</strain>
        <tissue evidence="2">Young leaves</tissue>
    </source>
</reference>
<dbReference type="AlphaFoldDB" id="A0A2K3KU67"/>
<evidence type="ECO:0000313" key="3">
    <source>
        <dbReference type="Proteomes" id="UP000236291"/>
    </source>
</evidence>
<evidence type="ECO:0000313" key="2">
    <source>
        <dbReference type="EMBL" id="PNX69820.1"/>
    </source>
</evidence>
<protein>
    <recommendedName>
        <fullName evidence="4">Gag-pol polyprotein</fullName>
    </recommendedName>
</protein>
<proteinExistence type="predicted"/>
<name>A0A2K3KU67_TRIPR</name>
<organism evidence="2 3">
    <name type="scientific">Trifolium pratense</name>
    <name type="common">Red clover</name>
    <dbReference type="NCBI Taxonomy" id="57577"/>
    <lineage>
        <taxon>Eukaryota</taxon>
        <taxon>Viridiplantae</taxon>
        <taxon>Streptophyta</taxon>
        <taxon>Embryophyta</taxon>
        <taxon>Tracheophyta</taxon>
        <taxon>Spermatophyta</taxon>
        <taxon>Magnoliopsida</taxon>
        <taxon>eudicotyledons</taxon>
        <taxon>Gunneridae</taxon>
        <taxon>Pentapetalae</taxon>
        <taxon>rosids</taxon>
        <taxon>fabids</taxon>
        <taxon>Fabales</taxon>
        <taxon>Fabaceae</taxon>
        <taxon>Papilionoideae</taxon>
        <taxon>50 kb inversion clade</taxon>
        <taxon>NPAAA clade</taxon>
        <taxon>Hologalegina</taxon>
        <taxon>IRL clade</taxon>
        <taxon>Trifolieae</taxon>
        <taxon>Trifolium</taxon>
    </lineage>
</organism>
<comment type="caution">
    <text evidence="2">The sequence shown here is derived from an EMBL/GenBank/DDBJ whole genome shotgun (WGS) entry which is preliminary data.</text>
</comment>
<feature type="compositionally biased region" description="Basic and acidic residues" evidence="1">
    <location>
        <begin position="35"/>
        <end position="45"/>
    </location>
</feature>
<gene>
    <name evidence="2" type="ORF">L195_g064607</name>
</gene>
<evidence type="ECO:0000256" key="1">
    <source>
        <dbReference type="SAM" id="MobiDB-lite"/>
    </source>
</evidence>
<feature type="non-terminal residue" evidence="2">
    <location>
        <position position="45"/>
    </location>
</feature>
<sequence>METVNVVIDDVPTSQTKDAGSDVEPSFESTDDVIQIEKTELNDEE</sequence>
<feature type="region of interest" description="Disordered" evidence="1">
    <location>
        <begin position="1"/>
        <end position="45"/>
    </location>
</feature>
<reference evidence="2 3" key="1">
    <citation type="journal article" date="2014" name="Am. J. Bot.">
        <title>Genome assembly and annotation for red clover (Trifolium pratense; Fabaceae).</title>
        <authorList>
            <person name="Istvanek J."/>
            <person name="Jaros M."/>
            <person name="Krenek A."/>
            <person name="Repkova J."/>
        </authorList>
    </citation>
    <scope>NUCLEOTIDE SEQUENCE [LARGE SCALE GENOMIC DNA]</scope>
    <source>
        <strain evidence="3">cv. Tatra</strain>
        <tissue evidence="2">Young leaves</tissue>
    </source>
</reference>
<evidence type="ECO:0008006" key="4">
    <source>
        <dbReference type="Google" id="ProtNLM"/>
    </source>
</evidence>